<keyword evidence="1" id="KW-0472">Membrane</keyword>
<feature type="transmembrane region" description="Helical" evidence="1">
    <location>
        <begin position="175"/>
        <end position="201"/>
    </location>
</feature>
<evidence type="ECO:0000313" key="2">
    <source>
        <dbReference type="EMBL" id="KGO61228.1"/>
    </source>
</evidence>
<protein>
    <submittedName>
        <fullName evidence="2">Uncharacterized protein</fullName>
    </submittedName>
</protein>
<organism evidence="2 3">
    <name type="scientific">Penicillium expansum</name>
    <name type="common">Blue mold rot fungus</name>
    <dbReference type="NCBI Taxonomy" id="27334"/>
    <lineage>
        <taxon>Eukaryota</taxon>
        <taxon>Fungi</taxon>
        <taxon>Dikarya</taxon>
        <taxon>Ascomycota</taxon>
        <taxon>Pezizomycotina</taxon>
        <taxon>Eurotiomycetes</taxon>
        <taxon>Eurotiomycetidae</taxon>
        <taxon>Eurotiales</taxon>
        <taxon>Aspergillaceae</taxon>
        <taxon>Penicillium</taxon>
    </lineage>
</organism>
<dbReference type="VEuPathDB" id="FungiDB:PEXP_032520"/>
<dbReference type="RefSeq" id="XP_016602111.1">
    <property type="nucleotide sequence ID" value="XM_016745352.1"/>
</dbReference>
<feature type="transmembrane region" description="Helical" evidence="1">
    <location>
        <begin position="39"/>
        <end position="60"/>
    </location>
</feature>
<sequence length="220" mass="24789">MTLPELPIWYRTILLILAIISFLPQFLRIQTKHSITGISSFYILCNLISITEQFTFYYYLLFNEYDPEGGVVFLHDPPSAGDWFSLCQTAVVSLLFLGLCEYPPFTSSFTGLGILAIFLQARQIYKVPLPNALSVHSLAMQAVVFMLVAVAWIWSVPFEYEELFGDWNWTSVGRWYVFAGWVIVDAFVFALGQAALLVVALRRSPAAIAIQDGETQPLLG</sequence>
<gene>
    <name evidence="2" type="ORF">PEX2_080820</name>
</gene>
<evidence type="ECO:0000313" key="3">
    <source>
        <dbReference type="Proteomes" id="UP000030143"/>
    </source>
</evidence>
<dbReference type="HOGENOM" id="CLU_090738_0_0_1"/>
<dbReference type="GeneID" id="27680772"/>
<proteinExistence type="predicted"/>
<name>A0A0A2K2W2_PENEN</name>
<dbReference type="AlphaFoldDB" id="A0A0A2K2W2"/>
<feature type="transmembrane region" description="Helical" evidence="1">
    <location>
        <begin position="102"/>
        <end position="121"/>
    </location>
</feature>
<dbReference type="STRING" id="27334.A0A0A2K2W2"/>
<comment type="caution">
    <text evidence="2">The sequence shown here is derived from an EMBL/GenBank/DDBJ whole genome shotgun (WGS) entry which is preliminary data.</text>
</comment>
<keyword evidence="1" id="KW-0812">Transmembrane</keyword>
<dbReference type="EMBL" id="JQFZ01000049">
    <property type="protein sequence ID" value="KGO61228.1"/>
    <property type="molecule type" value="Genomic_DNA"/>
</dbReference>
<feature type="transmembrane region" description="Helical" evidence="1">
    <location>
        <begin position="6"/>
        <end position="27"/>
    </location>
</feature>
<keyword evidence="1" id="KW-1133">Transmembrane helix</keyword>
<accession>A0A0A2K2W2</accession>
<evidence type="ECO:0000256" key="1">
    <source>
        <dbReference type="SAM" id="Phobius"/>
    </source>
</evidence>
<reference evidence="2 3" key="1">
    <citation type="journal article" date="2015" name="Mol. Plant Microbe Interact.">
        <title>Genome, transcriptome, and functional analyses of Penicillium expansum provide new insights into secondary metabolism and pathogenicity.</title>
        <authorList>
            <person name="Ballester A.R."/>
            <person name="Marcet-Houben M."/>
            <person name="Levin E."/>
            <person name="Sela N."/>
            <person name="Selma-Lazaro C."/>
            <person name="Carmona L."/>
            <person name="Wisniewski M."/>
            <person name="Droby S."/>
            <person name="Gonzalez-Candelas L."/>
            <person name="Gabaldon T."/>
        </authorList>
    </citation>
    <scope>NUCLEOTIDE SEQUENCE [LARGE SCALE GENOMIC DNA]</scope>
    <source>
        <strain evidence="2 3">MD-8</strain>
    </source>
</reference>
<feature type="transmembrane region" description="Helical" evidence="1">
    <location>
        <begin position="133"/>
        <end position="155"/>
    </location>
</feature>
<keyword evidence="3" id="KW-1185">Reference proteome</keyword>
<dbReference type="Proteomes" id="UP000030143">
    <property type="component" value="Unassembled WGS sequence"/>
</dbReference>